<protein>
    <submittedName>
        <fullName evidence="1">Uncharacterized protein</fullName>
    </submittedName>
</protein>
<organism evidence="1 2">
    <name type="scientific">Vespula germanica</name>
    <name type="common">German yellow jacket</name>
    <name type="synonym">Paravespula germanica</name>
    <dbReference type="NCBI Taxonomy" id="30212"/>
    <lineage>
        <taxon>Eukaryota</taxon>
        <taxon>Metazoa</taxon>
        <taxon>Ecdysozoa</taxon>
        <taxon>Arthropoda</taxon>
        <taxon>Hexapoda</taxon>
        <taxon>Insecta</taxon>
        <taxon>Pterygota</taxon>
        <taxon>Neoptera</taxon>
        <taxon>Endopterygota</taxon>
        <taxon>Hymenoptera</taxon>
        <taxon>Apocrita</taxon>
        <taxon>Aculeata</taxon>
        <taxon>Vespoidea</taxon>
        <taxon>Vespidae</taxon>
        <taxon>Vespinae</taxon>
        <taxon>Vespula</taxon>
    </lineage>
</organism>
<proteinExistence type="predicted"/>
<reference evidence="1" key="1">
    <citation type="journal article" date="2020" name="G3 (Bethesda)">
        <title>High-Quality Assemblies for Three Invasive Social Wasps from the &lt;i&gt;Vespula&lt;/i&gt; Genus.</title>
        <authorList>
            <person name="Harrop T.W.R."/>
            <person name="Guhlin J."/>
            <person name="McLaughlin G.M."/>
            <person name="Permina E."/>
            <person name="Stockwell P."/>
            <person name="Gilligan J."/>
            <person name="Le Lec M.F."/>
            <person name="Gruber M.A.M."/>
            <person name="Quinn O."/>
            <person name="Lovegrove M."/>
            <person name="Duncan E.J."/>
            <person name="Remnant E.J."/>
            <person name="Van Eeckhoven J."/>
            <person name="Graham B."/>
            <person name="Knapp R.A."/>
            <person name="Langford K.W."/>
            <person name="Kronenberg Z."/>
            <person name="Press M.O."/>
            <person name="Eacker S.M."/>
            <person name="Wilson-Rankin E.E."/>
            <person name="Purcell J."/>
            <person name="Lester P.J."/>
            <person name="Dearden P.K."/>
        </authorList>
    </citation>
    <scope>NUCLEOTIDE SEQUENCE</scope>
    <source>
        <strain evidence="1">Linc-1</strain>
    </source>
</reference>
<keyword evidence="2" id="KW-1185">Reference proteome</keyword>
<evidence type="ECO:0000313" key="2">
    <source>
        <dbReference type="Proteomes" id="UP000617340"/>
    </source>
</evidence>
<dbReference type="Proteomes" id="UP000617340">
    <property type="component" value="Unassembled WGS sequence"/>
</dbReference>
<gene>
    <name evidence="1" type="ORF">HZH68_014871</name>
</gene>
<comment type="caution">
    <text evidence="1">The sequence shown here is derived from an EMBL/GenBank/DDBJ whole genome shotgun (WGS) entry which is preliminary data.</text>
</comment>
<dbReference type="AlphaFoldDB" id="A0A834J9E6"/>
<evidence type="ECO:0000313" key="1">
    <source>
        <dbReference type="EMBL" id="KAF7383022.1"/>
    </source>
</evidence>
<dbReference type="EMBL" id="JACSDZ010000019">
    <property type="protein sequence ID" value="KAF7383022.1"/>
    <property type="molecule type" value="Genomic_DNA"/>
</dbReference>
<name>A0A834J9E6_VESGE</name>
<sequence>MEAQSEGTVIKKRGRSSDSYKVINPVYGIEVSSFFRNVNNDSTCVTINSNTIRINVKWFSSFRLRENSVCYS</sequence>
<accession>A0A834J9E6</accession>